<reference evidence="3 4" key="1">
    <citation type="submission" date="2018-06" db="EMBL/GenBank/DDBJ databases">
        <title>Phytoactinopolyspora halophila sp. nov., a novel halophilic actinomycete isolated from a saline soil in China.</title>
        <authorList>
            <person name="Tang S.-K."/>
        </authorList>
    </citation>
    <scope>NUCLEOTIDE SEQUENCE [LARGE SCALE GENOMIC DNA]</scope>
    <source>
        <strain evidence="3 4">YIM 96934</strain>
    </source>
</reference>
<keyword evidence="4" id="KW-1185">Reference proteome</keyword>
<sequence length="420" mass="46505">MGQRPANWAGNVTFHVEHVHRPSSLEQLQKLVARADRIRVLGSGHSFNSIADTDGELISLAGMPEDVTVNADGTSVTVGAAMPYGEVSQRLHAEGYALHNLGSLPHISVAGSCATATHGSGVTNGNLATAVSAIDLVTGDGEMVTLTAQDDAFPGAVVGLGALGAVVNVTLTVEPAYDVEQYVFEDLPHEALTEHFDTIVSAAYSVSLFTRWRSQKFDQVWVKHRADRGPWTAREEWFGARMARAARHPVPGMSPEHCTEQAGQRGPWHERLPHFRLGFTPSSGEELQSEYFVPRSRAVEAIHALDRIRDVIAPVLQISEIRTIAADDLWLSPAYQKDVVAVHFTWIDDPRAVHTVLPVIEDALDPFDPVPHWGKVFTMPAQRLRPRYPRLPDFRELVNRYDPDRKFRNDFTDRYLFDAS</sequence>
<dbReference type="SUPFAM" id="SSF56176">
    <property type="entry name" value="FAD-binding/transporter-associated domain-like"/>
    <property type="match status" value="1"/>
</dbReference>
<protein>
    <submittedName>
        <fullName evidence="3">FAD-binding protein</fullName>
    </submittedName>
</protein>
<dbReference type="InterPro" id="IPR016167">
    <property type="entry name" value="FAD-bd_PCMH_sub1"/>
</dbReference>
<dbReference type="PIRSF" id="PIRSF000136">
    <property type="entry name" value="LGO_GLO"/>
    <property type="match status" value="1"/>
</dbReference>
<name>A0A329QTW3_9ACTN</name>
<dbReference type="InterPro" id="IPR036318">
    <property type="entry name" value="FAD-bd_PCMH-like_sf"/>
</dbReference>
<proteinExistence type="predicted"/>
<dbReference type="GO" id="GO:0080049">
    <property type="term" value="F:L-gulono-1,4-lactone dehydrogenase activity"/>
    <property type="evidence" value="ECO:0007669"/>
    <property type="project" value="TreeGrafter"/>
</dbReference>
<dbReference type="InterPro" id="IPR006094">
    <property type="entry name" value="Oxid_FAD_bind_N"/>
</dbReference>
<dbReference type="GO" id="GO:0003885">
    <property type="term" value="F:D-arabinono-1,4-lactone oxidase activity"/>
    <property type="evidence" value="ECO:0007669"/>
    <property type="project" value="InterPro"/>
</dbReference>
<dbReference type="Proteomes" id="UP000250462">
    <property type="component" value="Unassembled WGS sequence"/>
</dbReference>
<comment type="caution">
    <text evidence="3">The sequence shown here is derived from an EMBL/GenBank/DDBJ whole genome shotgun (WGS) entry which is preliminary data.</text>
</comment>
<dbReference type="InterPro" id="IPR007173">
    <property type="entry name" value="ALO_C"/>
</dbReference>
<dbReference type="AlphaFoldDB" id="A0A329QTW3"/>
<dbReference type="OrthoDB" id="9800184at2"/>
<evidence type="ECO:0000259" key="2">
    <source>
        <dbReference type="PROSITE" id="PS51387"/>
    </source>
</evidence>
<evidence type="ECO:0000313" key="3">
    <source>
        <dbReference type="EMBL" id="RAW14158.1"/>
    </source>
</evidence>
<evidence type="ECO:0000313" key="4">
    <source>
        <dbReference type="Proteomes" id="UP000250462"/>
    </source>
</evidence>
<keyword evidence="1" id="KW-0560">Oxidoreductase</keyword>
<dbReference type="Gene3D" id="3.30.70.2520">
    <property type="match status" value="1"/>
</dbReference>
<evidence type="ECO:0000256" key="1">
    <source>
        <dbReference type="ARBA" id="ARBA00023002"/>
    </source>
</evidence>
<dbReference type="Pfam" id="PF01565">
    <property type="entry name" value="FAD_binding_4"/>
    <property type="match status" value="1"/>
</dbReference>
<dbReference type="Pfam" id="PF04030">
    <property type="entry name" value="ALO"/>
    <property type="match status" value="1"/>
</dbReference>
<dbReference type="InterPro" id="IPR016171">
    <property type="entry name" value="Vanillyl_alc_oxidase_C-sub2"/>
</dbReference>
<dbReference type="PANTHER" id="PTHR43762">
    <property type="entry name" value="L-GULONOLACTONE OXIDASE"/>
    <property type="match status" value="1"/>
</dbReference>
<feature type="domain" description="FAD-binding PCMH-type" evidence="2">
    <location>
        <begin position="1"/>
        <end position="176"/>
    </location>
</feature>
<dbReference type="Gene3D" id="3.30.43.10">
    <property type="entry name" value="Uridine Diphospho-n-acetylenolpyruvylglucosamine Reductase, domain 2"/>
    <property type="match status" value="1"/>
</dbReference>
<dbReference type="Gene3D" id="3.30.70.2530">
    <property type="match status" value="1"/>
</dbReference>
<dbReference type="Gene3D" id="3.30.465.10">
    <property type="match status" value="1"/>
</dbReference>
<dbReference type="GO" id="GO:0016020">
    <property type="term" value="C:membrane"/>
    <property type="evidence" value="ECO:0007669"/>
    <property type="project" value="InterPro"/>
</dbReference>
<dbReference type="InterPro" id="IPR010031">
    <property type="entry name" value="FAD_lactone_oxidase-like"/>
</dbReference>
<dbReference type="Gene3D" id="1.10.45.10">
    <property type="entry name" value="Vanillyl-alcohol Oxidase, Chain A, domain 4"/>
    <property type="match status" value="1"/>
</dbReference>
<organism evidence="3 4">
    <name type="scientific">Phytoactinopolyspora halophila</name>
    <dbReference type="NCBI Taxonomy" id="1981511"/>
    <lineage>
        <taxon>Bacteria</taxon>
        <taxon>Bacillati</taxon>
        <taxon>Actinomycetota</taxon>
        <taxon>Actinomycetes</taxon>
        <taxon>Jiangellales</taxon>
        <taxon>Jiangellaceae</taxon>
        <taxon>Phytoactinopolyspora</taxon>
    </lineage>
</organism>
<dbReference type="PROSITE" id="PS51387">
    <property type="entry name" value="FAD_PCMH"/>
    <property type="match status" value="1"/>
</dbReference>
<dbReference type="InterPro" id="IPR016166">
    <property type="entry name" value="FAD-bd_PCMH"/>
</dbReference>
<dbReference type="GO" id="GO:0071949">
    <property type="term" value="F:FAD binding"/>
    <property type="evidence" value="ECO:0007669"/>
    <property type="project" value="InterPro"/>
</dbReference>
<dbReference type="EMBL" id="QMIG01000009">
    <property type="protein sequence ID" value="RAW14158.1"/>
    <property type="molecule type" value="Genomic_DNA"/>
</dbReference>
<dbReference type="InterPro" id="IPR016169">
    <property type="entry name" value="FAD-bd_PCMH_sub2"/>
</dbReference>
<dbReference type="PANTHER" id="PTHR43762:SF1">
    <property type="entry name" value="D-ARABINONO-1,4-LACTONE OXIDASE"/>
    <property type="match status" value="1"/>
</dbReference>
<dbReference type="RefSeq" id="WP_112258351.1">
    <property type="nucleotide sequence ID" value="NZ_QMIG01000009.1"/>
</dbReference>
<gene>
    <name evidence="3" type="ORF">DPM12_10870</name>
</gene>
<accession>A0A329QTW3</accession>